<evidence type="ECO:0000256" key="2">
    <source>
        <dbReference type="ARBA" id="ARBA00012411"/>
    </source>
</evidence>
<comment type="caution">
    <text evidence="12">The sequence shown here is derived from an EMBL/GenBank/DDBJ whole genome shotgun (WGS) entry which is preliminary data.</text>
</comment>
<dbReference type="InterPro" id="IPR000719">
    <property type="entry name" value="Prot_kinase_dom"/>
</dbReference>
<keyword evidence="13" id="KW-1185">Reference proteome</keyword>
<accession>A0A9W8A006</accession>
<evidence type="ECO:0000256" key="7">
    <source>
        <dbReference type="ARBA" id="ARBA00022840"/>
    </source>
</evidence>
<dbReference type="InterPro" id="IPR008352">
    <property type="entry name" value="MAPK_HOG-like"/>
</dbReference>
<dbReference type="GO" id="GO:0005524">
    <property type="term" value="F:ATP binding"/>
    <property type="evidence" value="ECO:0007669"/>
    <property type="project" value="UniProtKB-UniRule"/>
</dbReference>
<keyword evidence="3 9" id="KW-0723">Serine/threonine-protein kinase</keyword>
<feature type="binding site" evidence="8">
    <location>
        <position position="54"/>
    </location>
    <ligand>
        <name>ATP</name>
        <dbReference type="ChEBI" id="CHEBI:30616"/>
    </ligand>
</feature>
<comment type="activity regulation">
    <text evidence="10">Activated by threonine and tyrosine phosphorylation.</text>
</comment>
<dbReference type="Gene3D" id="1.10.510.10">
    <property type="entry name" value="Transferase(Phosphotransferase) domain 1"/>
    <property type="match status" value="1"/>
</dbReference>
<dbReference type="PROSITE" id="PS01351">
    <property type="entry name" value="MAPK"/>
    <property type="match status" value="1"/>
</dbReference>
<keyword evidence="4 10" id="KW-0808">Transferase</keyword>
<name>A0A9W8A006_9FUNG</name>
<evidence type="ECO:0000256" key="1">
    <source>
        <dbReference type="ARBA" id="ARBA00001946"/>
    </source>
</evidence>
<evidence type="ECO:0000256" key="6">
    <source>
        <dbReference type="ARBA" id="ARBA00022777"/>
    </source>
</evidence>
<dbReference type="FunFam" id="3.30.200.20:FF:000073">
    <property type="entry name" value="Mitogen-activated protein kinase"/>
    <property type="match status" value="1"/>
</dbReference>
<dbReference type="EC" id="2.7.11.24" evidence="2 10"/>
<keyword evidence="7 8" id="KW-0067">ATP-binding</keyword>
<evidence type="ECO:0000259" key="11">
    <source>
        <dbReference type="PROSITE" id="PS50011"/>
    </source>
</evidence>
<dbReference type="AlphaFoldDB" id="A0A9W8A006"/>
<evidence type="ECO:0000256" key="10">
    <source>
        <dbReference type="RuleBase" id="RU361165"/>
    </source>
</evidence>
<comment type="similarity">
    <text evidence="10">Belongs to the protein kinase superfamily. Ser/Thr protein kinase family. MAP kinase subfamily.</text>
</comment>
<dbReference type="Gene3D" id="3.30.200.20">
    <property type="entry name" value="Phosphorylase Kinase, domain 1"/>
    <property type="match status" value="1"/>
</dbReference>
<evidence type="ECO:0000313" key="12">
    <source>
        <dbReference type="EMBL" id="KAJ1916742.1"/>
    </source>
</evidence>
<reference evidence="12" key="1">
    <citation type="submission" date="2022-07" db="EMBL/GenBank/DDBJ databases">
        <title>Phylogenomic reconstructions and comparative analyses of Kickxellomycotina fungi.</title>
        <authorList>
            <person name="Reynolds N.K."/>
            <person name="Stajich J.E."/>
            <person name="Barry K."/>
            <person name="Grigoriev I.V."/>
            <person name="Crous P."/>
            <person name="Smith M.E."/>
        </authorList>
    </citation>
    <scope>NUCLEOTIDE SEQUENCE</scope>
    <source>
        <strain evidence="12">NBRC 100468</strain>
    </source>
</reference>
<dbReference type="SUPFAM" id="SSF56112">
    <property type="entry name" value="Protein kinase-like (PK-like)"/>
    <property type="match status" value="1"/>
</dbReference>
<comment type="catalytic activity">
    <reaction evidence="10">
        <text>L-threonyl-[protein] + ATP = O-phospho-L-threonyl-[protein] + ADP + H(+)</text>
        <dbReference type="Rhea" id="RHEA:46608"/>
        <dbReference type="Rhea" id="RHEA-COMP:11060"/>
        <dbReference type="Rhea" id="RHEA-COMP:11605"/>
        <dbReference type="ChEBI" id="CHEBI:15378"/>
        <dbReference type="ChEBI" id="CHEBI:30013"/>
        <dbReference type="ChEBI" id="CHEBI:30616"/>
        <dbReference type="ChEBI" id="CHEBI:61977"/>
        <dbReference type="ChEBI" id="CHEBI:456216"/>
        <dbReference type="EC" id="2.7.11.24"/>
    </reaction>
</comment>
<evidence type="ECO:0000256" key="8">
    <source>
        <dbReference type="PROSITE-ProRule" id="PRU10141"/>
    </source>
</evidence>
<sequence>MSQNKNSAIELRKRLAGFQLGPNYQIINIIGEGAYGTVCSAIHLPTGRKVAAKKIKPFEHSMFCLRTLREIKLLKFFNHENIISIMDIVRPPNLNEFTEVYLVQELMDTDLHRVIRTQTLSDDHCQYFVYQTLRALKYIHSANVLHRDLKPSNLLLNANCDLKVCDFGLAREVNMDKDNNNGFMTEYVATRWYRAPEIMLTFKEYTQAIDVWSVGCILAEMISGKPLFPGRDYHNQLQLILDVLGTPSMDDYCGIKSRRARDYIRSLPFKKKIPFQSMFPGANPAAIDLLERMLTFTPRNRIGVTEALAHPYLEPYHDADDEPNAPPLPQNFFAFDYFKEQLSTDQLKRLIYEEVATCEVY</sequence>
<dbReference type="Pfam" id="PF00069">
    <property type="entry name" value="Pkinase"/>
    <property type="match status" value="1"/>
</dbReference>
<protein>
    <recommendedName>
        <fullName evidence="2 10">Mitogen-activated protein kinase</fullName>
        <ecNumber evidence="2 10">2.7.11.24</ecNumber>
    </recommendedName>
</protein>
<keyword evidence="5 8" id="KW-0547">Nucleotide-binding</keyword>
<dbReference type="PRINTS" id="PR01773">
    <property type="entry name" value="P38MAPKINASE"/>
</dbReference>
<dbReference type="CDD" id="cd07849">
    <property type="entry name" value="STKc_ERK1_2_like"/>
    <property type="match status" value="1"/>
</dbReference>
<dbReference type="PROSITE" id="PS00107">
    <property type="entry name" value="PROTEIN_KINASE_ATP"/>
    <property type="match status" value="1"/>
</dbReference>
<comment type="cofactor">
    <cofactor evidence="1 10">
        <name>Mg(2+)</name>
        <dbReference type="ChEBI" id="CHEBI:18420"/>
    </cofactor>
</comment>
<dbReference type="InterPro" id="IPR003527">
    <property type="entry name" value="MAP_kinase_CS"/>
</dbReference>
<evidence type="ECO:0000256" key="5">
    <source>
        <dbReference type="ARBA" id="ARBA00022741"/>
    </source>
</evidence>
<dbReference type="PROSITE" id="PS00108">
    <property type="entry name" value="PROTEIN_KINASE_ST"/>
    <property type="match status" value="1"/>
</dbReference>
<dbReference type="InterPro" id="IPR017441">
    <property type="entry name" value="Protein_kinase_ATP_BS"/>
</dbReference>
<dbReference type="SMART" id="SM00220">
    <property type="entry name" value="S_TKc"/>
    <property type="match status" value="1"/>
</dbReference>
<dbReference type="InterPro" id="IPR050117">
    <property type="entry name" value="MAPK"/>
</dbReference>
<dbReference type="FunFam" id="1.10.510.10:FF:000040">
    <property type="entry name" value="Mitogen-activated protein kinase"/>
    <property type="match status" value="1"/>
</dbReference>
<keyword evidence="10" id="KW-0460">Magnesium</keyword>
<evidence type="ECO:0000256" key="4">
    <source>
        <dbReference type="ARBA" id="ARBA00022679"/>
    </source>
</evidence>
<dbReference type="PANTHER" id="PTHR24055">
    <property type="entry name" value="MITOGEN-ACTIVATED PROTEIN KINASE"/>
    <property type="match status" value="1"/>
</dbReference>
<gene>
    <name evidence="12" type="primary">tmk1_2</name>
    <name evidence="12" type="ORF">H4219_003612</name>
</gene>
<organism evidence="12 13">
    <name type="scientific">Mycoemilia scoparia</name>
    <dbReference type="NCBI Taxonomy" id="417184"/>
    <lineage>
        <taxon>Eukaryota</taxon>
        <taxon>Fungi</taxon>
        <taxon>Fungi incertae sedis</taxon>
        <taxon>Zoopagomycota</taxon>
        <taxon>Kickxellomycotina</taxon>
        <taxon>Kickxellomycetes</taxon>
        <taxon>Kickxellales</taxon>
        <taxon>Kickxellaceae</taxon>
        <taxon>Mycoemilia</taxon>
    </lineage>
</organism>
<evidence type="ECO:0000313" key="13">
    <source>
        <dbReference type="Proteomes" id="UP001150538"/>
    </source>
</evidence>
<evidence type="ECO:0000256" key="9">
    <source>
        <dbReference type="RuleBase" id="RU000304"/>
    </source>
</evidence>
<dbReference type="InterPro" id="IPR011009">
    <property type="entry name" value="Kinase-like_dom_sf"/>
</dbReference>
<dbReference type="EMBL" id="JANBPU010000093">
    <property type="protein sequence ID" value="KAJ1916742.1"/>
    <property type="molecule type" value="Genomic_DNA"/>
</dbReference>
<feature type="domain" description="Protein kinase" evidence="11">
    <location>
        <begin position="24"/>
        <end position="313"/>
    </location>
</feature>
<dbReference type="Proteomes" id="UP001150538">
    <property type="component" value="Unassembled WGS sequence"/>
</dbReference>
<keyword evidence="6 10" id="KW-0418">Kinase</keyword>
<dbReference type="InterPro" id="IPR008271">
    <property type="entry name" value="Ser/Thr_kinase_AS"/>
</dbReference>
<dbReference type="OrthoDB" id="192887at2759"/>
<evidence type="ECO:0000256" key="3">
    <source>
        <dbReference type="ARBA" id="ARBA00022527"/>
    </source>
</evidence>
<dbReference type="PROSITE" id="PS50011">
    <property type="entry name" value="PROTEIN_KINASE_DOM"/>
    <property type="match status" value="1"/>
</dbReference>
<dbReference type="GO" id="GO:0004707">
    <property type="term" value="F:MAP kinase activity"/>
    <property type="evidence" value="ECO:0007669"/>
    <property type="project" value="UniProtKB-EC"/>
</dbReference>
<proteinExistence type="inferred from homology"/>